<evidence type="ECO:0000256" key="1">
    <source>
        <dbReference type="SAM" id="Coils"/>
    </source>
</evidence>
<organism evidence="2 3">
    <name type="scientific">Endocarpon pusillum</name>
    <dbReference type="NCBI Taxonomy" id="364733"/>
    <lineage>
        <taxon>Eukaryota</taxon>
        <taxon>Fungi</taxon>
        <taxon>Dikarya</taxon>
        <taxon>Ascomycota</taxon>
        <taxon>Pezizomycotina</taxon>
        <taxon>Eurotiomycetes</taxon>
        <taxon>Chaetothyriomycetidae</taxon>
        <taxon>Verrucariales</taxon>
        <taxon>Verrucariaceae</taxon>
        <taxon>Endocarpon</taxon>
    </lineage>
</organism>
<reference evidence="2" key="1">
    <citation type="submission" date="2020-02" db="EMBL/GenBank/DDBJ databases">
        <authorList>
            <person name="Palmer J.M."/>
        </authorList>
    </citation>
    <scope>NUCLEOTIDE SEQUENCE</scope>
    <source>
        <strain evidence="2">EPUS1.4</strain>
        <tissue evidence="2">Thallus</tissue>
    </source>
</reference>
<dbReference type="AlphaFoldDB" id="A0A8H7AHZ6"/>
<keyword evidence="1" id="KW-0175">Coiled coil</keyword>
<sequence>MQLADVWSPELDRTIAMELLCEASHVDGSRRLEYYWKLTRYSRLARHENMCYYERYDFSCGDHKWGNMKLRCELEYRMGETCGMAPRPLDGYIYRLQEQCRYCKEMQPKKRRIEKAESDIKRWQQDDARKWRANIEKAQDDLALLQRQLVELNNKRTSVSRRL</sequence>
<protein>
    <submittedName>
        <fullName evidence="2">Uncharacterized protein</fullName>
    </submittedName>
</protein>
<evidence type="ECO:0000313" key="3">
    <source>
        <dbReference type="Proteomes" id="UP000606974"/>
    </source>
</evidence>
<dbReference type="EMBL" id="JAACFV010000108">
    <property type="protein sequence ID" value="KAF7505505.1"/>
    <property type="molecule type" value="Genomic_DNA"/>
</dbReference>
<proteinExistence type="predicted"/>
<comment type="caution">
    <text evidence="2">The sequence shown here is derived from an EMBL/GenBank/DDBJ whole genome shotgun (WGS) entry which is preliminary data.</text>
</comment>
<feature type="coiled-coil region" evidence="1">
    <location>
        <begin position="106"/>
        <end position="162"/>
    </location>
</feature>
<name>A0A8H7AHZ6_9EURO</name>
<evidence type="ECO:0000313" key="2">
    <source>
        <dbReference type="EMBL" id="KAF7505505.1"/>
    </source>
</evidence>
<dbReference type="Proteomes" id="UP000606974">
    <property type="component" value="Unassembled WGS sequence"/>
</dbReference>
<gene>
    <name evidence="2" type="ORF">GJ744_000752</name>
</gene>
<accession>A0A8H7AHZ6</accession>
<keyword evidence="3" id="KW-1185">Reference proteome</keyword>
<dbReference type="OrthoDB" id="5015991at2759"/>